<evidence type="ECO:0000313" key="6">
    <source>
        <dbReference type="Proteomes" id="UP000504637"/>
    </source>
</evidence>
<evidence type="ECO:0000256" key="1">
    <source>
        <dbReference type="ARBA" id="ARBA00004141"/>
    </source>
</evidence>
<dbReference type="Proteomes" id="UP000504637">
    <property type="component" value="Unplaced"/>
</dbReference>
<keyword evidence="3 5" id="KW-1133">Transmembrane helix</keyword>
<evidence type="ECO:0000256" key="3">
    <source>
        <dbReference type="ARBA" id="ARBA00022989"/>
    </source>
</evidence>
<dbReference type="Gene3D" id="1.20.1280.290">
    <property type="match status" value="1"/>
</dbReference>
<comment type="subcellular location">
    <subcellularLocation>
        <location evidence="1">Membrane</location>
        <topology evidence="1">Multi-pass membrane protein</topology>
    </subcellularLocation>
</comment>
<dbReference type="OrthoDB" id="407617at2759"/>
<feature type="transmembrane region" description="Helical" evidence="5">
    <location>
        <begin position="63"/>
        <end position="88"/>
    </location>
</feature>
<evidence type="ECO:0000256" key="4">
    <source>
        <dbReference type="ARBA" id="ARBA00023136"/>
    </source>
</evidence>
<dbReference type="SMART" id="SM00679">
    <property type="entry name" value="CTNS"/>
    <property type="match status" value="2"/>
</dbReference>
<keyword evidence="6" id="KW-1185">Reference proteome</keyword>
<feature type="transmembrane region" description="Helical" evidence="5">
    <location>
        <begin position="25"/>
        <end position="51"/>
    </location>
</feature>
<dbReference type="GO" id="GO:0016020">
    <property type="term" value="C:membrane"/>
    <property type="evidence" value="ECO:0007669"/>
    <property type="project" value="UniProtKB-SubCell"/>
</dbReference>
<dbReference type="InterPro" id="IPR006603">
    <property type="entry name" value="PQ-loop_rpt"/>
</dbReference>
<dbReference type="RefSeq" id="XP_033455176.1">
    <property type="nucleotide sequence ID" value="XM_033606689.1"/>
</dbReference>
<evidence type="ECO:0000313" key="7">
    <source>
        <dbReference type="RefSeq" id="XP_033455176.1"/>
    </source>
</evidence>
<evidence type="ECO:0008006" key="8">
    <source>
        <dbReference type="Google" id="ProtNLM"/>
    </source>
</evidence>
<gene>
    <name evidence="7" type="ORF">K489DRAFT_391387</name>
</gene>
<protein>
    <recommendedName>
        <fullName evidence="8">PQ loop repeat protein</fullName>
    </recommendedName>
</protein>
<dbReference type="GeneID" id="54364489"/>
<sequence>MLIPQIILNYRRHDATGLQPTMMMLWAWAGIPLGVSNIQPQILALLSLITWAQCYYYERHWTFVRAVVVVVAISCTMGVIEVGLVFALNTAVNRGIRWPLALVAVFTALLLALGVLRHYVDIWTHRSVRGISFVFVALYALGDLTLLLSVLLQPDHDILGIVIYAVELMLWIGVFGYGVYYNLLPWWKSRQLHVLPERVQNENQSRPAIAVNSISLNGFPSSTSVFRTPSSEVEMRNRISGLRQIG</sequence>
<organism evidence="7">
    <name type="scientific">Dissoconium aciculare CBS 342.82</name>
    <dbReference type="NCBI Taxonomy" id="1314786"/>
    <lineage>
        <taxon>Eukaryota</taxon>
        <taxon>Fungi</taxon>
        <taxon>Dikarya</taxon>
        <taxon>Ascomycota</taxon>
        <taxon>Pezizomycotina</taxon>
        <taxon>Dothideomycetes</taxon>
        <taxon>Dothideomycetidae</taxon>
        <taxon>Mycosphaerellales</taxon>
        <taxon>Dissoconiaceae</taxon>
        <taxon>Dissoconium</taxon>
    </lineage>
</organism>
<feature type="transmembrane region" description="Helical" evidence="5">
    <location>
        <begin position="158"/>
        <end position="180"/>
    </location>
</feature>
<evidence type="ECO:0000256" key="2">
    <source>
        <dbReference type="ARBA" id="ARBA00022692"/>
    </source>
</evidence>
<keyword evidence="2 5" id="KW-0812">Transmembrane</keyword>
<reference evidence="7" key="1">
    <citation type="submission" date="2020-01" db="EMBL/GenBank/DDBJ databases">
        <authorList>
            <consortium name="DOE Joint Genome Institute"/>
            <person name="Haridas S."/>
            <person name="Albert R."/>
            <person name="Binder M."/>
            <person name="Bloem J."/>
            <person name="Labutti K."/>
            <person name="Salamov A."/>
            <person name="Andreopoulos B."/>
            <person name="Baker S.E."/>
            <person name="Barry K."/>
            <person name="Bills G."/>
            <person name="Bluhm B.H."/>
            <person name="Cannon C."/>
            <person name="Castanera R."/>
            <person name="Culley D.E."/>
            <person name="Daum C."/>
            <person name="Ezra D."/>
            <person name="Gonzalez J.B."/>
            <person name="Henrissat B."/>
            <person name="Kuo A."/>
            <person name="Liang C."/>
            <person name="Lipzen A."/>
            <person name="Lutzoni F."/>
            <person name="Magnuson J."/>
            <person name="Mondo S."/>
            <person name="Nolan M."/>
            <person name="Ohm R."/>
            <person name="Pangilinan J."/>
            <person name="Park H.-J."/>
            <person name="Ramirez L."/>
            <person name="Alfaro M."/>
            <person name="Sun H."/>
            <person name="Tritt A."/>
            <person name="Yoshinaga Y."/>
            <person name="Zwiers L.-H."/>
            <person name="Turgeon B.G."/>
            <person name="Goodwin S.B."/>
            <person name="Spatafora J.W."/>
            <person name="Crous P.W."/>
            <person name="Grigoriev I.V."/>
        </authorList>
    </citation>
    <scope>NUCLEOTIDE SEQUENCE</scope>
    <source>
        <strain evidence="7">CBS 342.82</strain>
    </source>
</reference>
<name>A0A6J3LQM2_9PEZI</name>
<feature type="transmembrane region" description="Helical" evidence="5">
    <location>
        <begin position="132"/>
        <end position="152"/>
    </location>
</feature>
<accession>A0A6J3LQM2</accession>
<reference evidence="7" key="2">
    <citation type="submission" date="2020-04" db="EMBL/GenBank/DDBJ databases">
        <authorList>
            <consortium name="NCBI Genome Project"/>
        </authorList>
    </citation>
    <scope>NUCLEOTIDE SEQUENCE</scope>
    <source>
        <strain evidence="7">CBS 342.82</strain>
    </source>
</reference>
<keyword evidence="4 5" id="KW-0472">Membrane</keyword>
<dbReference type="AlphaFoldDB" id="A0A6J3LQM2"/>
<evidence type="ECO:0000256" key="5">
    <source>
        <dbReference type="SAM" id="Phobius"/>
    </source>
</evidence>
<proteinExistence type="predicted"/>
<reference evidence="7" key="3">
    <citation type="submission" date="2025-08" db="UniProtKB">
        <authorList>
            <consortium name="RefSeq"/>
        </authorList>
    </citation>
    <scope>IDENTIFICATION</scope>
    <source>
        <strain evidence="7">CBS 342.82</strain>
    </source>
</reference>
<dbReference type="Pfam" id="PF04193">
    <property type="entry name" value="PQ-loop"/>
    <property type="match status" value="1"/>
</dbReference>
<feature type="transmembrane region" description="Helical" evidence="5">
    <location>
        <begin position="100"/>
        <end position="120"/>
    </location>
</feature>